<name>A0ABD5BCP7_SERMA</name>
<reference evidence="2 3" key="1">
    <citation type="submission" date="2023-07" db="EMBL/GenBank/DDBJ databases">
        <title>Pathogens genome sequencing project 196.</title>
        <authorList>
            <person name="Cao X."/>
        </authorList>
    </citation>
    <scope>NUCLEOTIDE SEQUENCE [LARGE SCALE GENOMIC DNA]</scope>
    <source>
        <strain evidence="2 3">SM41</strain>
    </source>
</reference>
<feature type="domain" description="Zinc finger Ogr/Delta-type" evidence="1">
    <location>
        <begin position="26"/>
        <end position="71"/>
    </location>
</feature>
<evidence type="ECO:0000259" key="1">
    <source>
        <dbReference type="Pfam" id="PF04606"/>
    </source>
</evidence>
<dbReference type="RefSeq" id="WP_072269636.1">
    <property type="nucleotide sequence ID" value="NZ_CP119435.1"/>
</dbReference>
<sequence length="109" mass="12056">MSRKPLKFQKFATFGARNMRVMKVLCPECGANATIKKTSRKHSQLSDLYCACNDVECGHTFVMNLTFSHTLSPSAKTGDKLLKTVIDGMNLQQRQMMLDLLQQGAAASA</sequence>
<accession>A0ABD5BCP7</accession>
<dbReference type="InterPro" id="IPR007684">
    <property type="entry name" value="Znf_Ogr/Delta"/>
</dbReference>
<dbReference type="Proteomes" id="UP001234811">
    <property type="component" value="Unassembled WGS sequence"/>
</dbReference>
<proteinExistence type="predicted"/>
<dbReference type="EMBL" id="JAVIPQ010000016">
    <property type="protein sequence ID" value="MDQ9554142.1"/>
    <property type="molecule type" value="Genomic_DNA"/>
</dbReference>
<evidence type="ECO:0000313" key="2">
    <source>
        <dbReference type="EMBL" id="MDQ9554142.1"/>
    </source>
</evidence>
<organism evidence="2 3">
    <name type="scientific">Serratia marcescens</name>
    <dbReference type="NCBI Taxonomy" id="615"/>
    <lineage>
        <taxon>Bacteria</taxon>
        <taxon>Pseudomonadati</taxon>
        <taxon>Pseudomonadota</taxon>
        <taxon>Gammaproteobacteria</taxon>
        <taxon>Enterobacterales</taxon>
        <taxon>Yersiniaceae</taxon>
        <taxon>Serratia</taxon>
    </lineage>
</organism>
<protein>
    <submittedName>
        <fullName evidence="2">Ogr/Delta-like zinc finger family protein</fullName>
    </submittedName>
</protein>
<dbReference type="Pfam" id="PF04606">
    <property type="entry name" value="Ogr_Delta"/>
    <property type="match status" value="1"/>
</dbReference>
<gene>
    <name evidence="2" type="ORF">RF091_01105</name>
</gene>
<evidence type="ECO:0000313" key="3">
    <source>
        <dbReference type="Proteomes" id="UP001234811"/>
    </source>
</evidence>
<comment type="caution">
    <text evidence="2">The sequence shown here is derived from an EMBL/GenBank/DDBJ whole genome shotgun (WGS) entry which is preliminary data.</text>
</comment>
<dbReference type="AlphaFoldDB" id="A0ABD5BCP7"/>